<dbReference type="STRING" id="477680.SAMN05421788_11492"/>
<accession>A0A173MLZ9</accession>
<evidence type="ECO:0000313" key="2">
    <source>
        <dbReference type="Proteomes" id="UP000186917"/>
    </source>
</evidence>
<dbReference type="KEGG" id="fln:FLA_4547"/>
<organism evidence="1 2">
    <name type="scientific">Filimonas lacunae</name>
    <dbReference type="NCBI Taxonomy" id="477680"/>
    <lineage>
        <taxon>Bacteria</taxon>
        <taxon>Pseudomonadati</taxon>
        <taxon>Bacteroidota</taxon>
        <taxon>Chitinophagia</taxon>
        <taxon>Chitinophagales</taxon>
        <taxon>Chitinophagaceae</taxon>
        <taxon>Filimonas</taxon>
    </lineage>
</organism>
<reference evidence="2" key="1">
    <citation type="submission" date="2017-01" db="EMBL/GenBank/DDBJ databases">
        <authorList>
            <person name="Varghese N."/>
            <person name="Submissions S."/>
        </authorList>
    </citation>
    <scope>NUCLEOTIDE SEQUENCE [LARGE SCALE GENOMIC DNA]</scope>
    <source>
        <strain evidence="2">DSM 21054</strain>
    </source>
</reference>
<dbReference type="EMBL" id="FTOR01000014">
    <property type="protein sequence ID" value="SIT34041.1"/>
    <property type="molecule type" value="Genomic_DNA"/>
</dbReference>
<name>A0A173MLZ9_9BACT</name>
<protein>
    <submittedName>
        <fullName evidence="1">Uncharacterized protein</fullName>
    </submittedName>
</protein>
<proteinExistence type="predicted"/>
<gene>
    <name evidence="1" type="ORF">SAMN05421788_11492</name>
</gene>
<keyword evidence="2" id="KW-1185">Reference proteome</keyword>
<dbReference type="AlphaFoldDB" id="A0A173MLZ9"/>
<dbReference type="Proteomes" id="UP000186917">
    <property type="component" value="Unassembled WGS sequence"/>
</dbReference>
<sequence length="72" mass="8226">MEKDITLRIGEEMTLLCDALRLDPHAVLQLYIDHVSIEKVEEEPLSQPVVIATVLTVRDELNKHKPIADNHE</sequence>
<dbReference type="RefSeq" id="WP_076382539.1">
    <property type="nucleotide sequence ID" value="NZ_AP017422.1"/>
</dbReference>
<evidence type="ECO:0000313" key="1">
    <source>
        <dbReference type="EMBL" id="SIT34041.1"/>
    </source>
</evidence>